<name>A0ABN9BZ06_9NEOB</name>
<comment type="caution">
    <text evidence="5">The sequence shown here is derived from an EMBL/GenBank/DDBJ whole genome shotgun (WGS) entry which is preliminary data.</text>
</comment>
<evidence type="ECO:0000313" key="5">
    <source>
        <dbReference type="EMBL" id="CAI9552954.1"/>
    </source>
</evidence>
<organism evidence="5 6">
    <name type="scientific">Staurois parvus</name>
    <dbReference type="NCBI Taxonomy" id="386267"/>
    <lineage>
        <taxon>Eukaryota</taxon>
        <taxon>Metazoa</taxon>
        <taxon>Chordata</taxon>
        <taxon>Craniata</taxon>
        <taxon>Vertebrata</taxon>
        <taxon>Euteleostomi</taxon>
        <taxon>Amphibia</taxon>
        <taxon>Batrachia</taxon>
        <taxon>Anura</taxon>
        <taxon>Neobatrachia</taxon>
        <taxon>Ranoidea</taxon>
        <taxon>Ranidae</taxon>
        <taxon>Staurois</taxon>
    </lineage>
</organism>
<dbReference type="Pfam" id="PF00017">
    <property type="entry name" value="SH2"/>
    <property type="match status" value="1"/>
</dbReference>
<dbReference type="EMBL" id="CATNWA010006848">
    <property type="protein sequence ID" value="CAI9552954.1"/>
    <property type="molecule type" value="Genomic_DNA"/>
</dbReference>
<dbReference type="Gene3D" id="3.30.505.10">
    <property type="entry name" value="SH2 domain"/>
    <property type="match status" value="1"/>
</dbReference>
<evidence type="ECO:0000256" key="2">
    <source>
        <dbReference type="ARBA" id="ARBA00022553"/>
    </source>
</evidence>
<proteinExistence type="inferred from homology"/>
<accession>A0ABN9BZ06</accession>
<dbReference type="PANTHER" id="PTHR10872:SF1">
    <property type="entry name" value="SH2B ADAPTER PROTEIN 3"/>
    <property type="match status" value="1"/>
</dbReference>
<keyword evidence="6" id="KW-1185">Reference proteome</keyword>
<feature type="domain" description="SH2" evidence="4">
    <location>
        <begin position="1"/>
        <end position="82"/>
    </location>
</feature>
<reference evidence="5" key="1">
    <citation type="submission" date="2023-05" db="EMBL/GenBank/DDBJ databases">
        <authorList>
            <person name="Stuckert A."/>
        </authorList>
    </citation>
    <scope>NUCLEOTIDE SEQUENCE</scope>
</reference>
<dbReference type="PROSITE" id="PS50001">
    <property type="entry name" value="SH2"/>
    <property type="match status" value="1"/>
</dbReference>
<evidence type="ECO:0000313" key="6">
    <source>
        <dbReference type="Proteomes" id="UP001162483"/>
    </source>
</evidence>
<comment type="similarity">
    <text evidence="1">Belongs to the SH2B adapter family.</text>
</comment>
<gene>
    <name evidence="5" type="ORF">SPARVUS_LOCUS3961384</name>
</gene>
<sequence>QGYEGHGVFLLRQSETRRGEYVLTFNFQGRAKHLRLTLTERGQCRVQHLRFLSVIEMLHYFRLHPIPLECGAAGDVKLSGFVVSSAHSQDQNPTVSTLLFPLPIQRSSSERSILHSPQANLGQHPFTDDLHPSSYSEQIFHLVPPSRRTGPELFAE</sequence>
<dbReference type="SMART" id="SM00252">
    <property type="entry name" value="SH2"/>
    <property type="match status" value="1"/>
</dbReference>
<dbReference type="PRINTS" id="PR00401">
    <property type="entry name" value="SH2DOMAIN"/>
</dbReference>
<dbReference type="InterPro" id="IPR030523">
    <property type="entry name" value="SH2B"/>
</dbReference>
<dbReference type="InterPro" id="IPR036860">
    <property type="entry name" value="SH2_dom_sf"/>
</dbReference>
<dbReference type="Proteomes" id="UP001162483">
    <property type="component" value="Unassembled WGS sequence"/>
</dbReference>
<evidence type="ECO:0000259" key="4">
    <source>
        <dbReference type="PROSITE" id="PS50001"/>
    </source>
</evidence>
<evidence type="ECO:0000256" key="3">
    <source>
        <dbReference type="PROSITE-ProRule" id="PRU00191"/>
    </source>
</evidence>
<feature type="non-terminal residue" evidence="5">
    <location>
        <position position="1"/>
    </location>
</feature>
<dbReference type="SUPFAM" id="SSF55550">
    <property type="entry name" value="SH2 domain"/>
    <property type="match status" value="1"/>
</dbReference>
<dbReference type="PANTHER" id="PTHR10872">
    <property type="entry name" value="SH2B ADAPTER PROTEIN"/>
    <property type="match status" value="1"/>
</dbReference>
<keyword evidence="3" id="KW-0727">SH2 domain</keyword>
<protein>
    <recommendedName>
        <fullName evidence="4">SH2 domain-containing protein</fullName>
    </recommendedName>
</protein>
<evidence type="ECO:0000256" key="1">
    <source>
        <dbReference type="ARBA" id="ARBA00010220"/>
    </source>
</evidence>
<keyword evidence="2" id="KW-0597">Phosphoprotein</keyword>
<dbReference type="InterPro" id="IPR000980">
    <property type="entry name" value="SH2"/>
</dbReference>